<gene>
    <name evidence="9" type="ORF">APZ42_011991</name>
</gene>
<name>A0A162SB95_9CRUS</name>
<keyword evidence="2" id="KW-0808">Transferase</keyword>
<dbReference type="Pfam" id="PF00078">
    <property type="entry name" value="RVT_1"/>
    <property type="match status" value="1"/>
</dbReference>
<dbReference type="Proteomes" id="UP000076858">
    <property type="component" value="Unassembled WGS sequence"/>
</dbReference>
<keyword evidence="5" id="KW-0255">Endonuclease</keyword>
<sequence>MLQANVIRYSQFPWASPVVLVEKKNGEIRFCVDYRKLNFITKKDSFPMPRIDETLDKLYGKKFFTALDLASGYWQIQVHDPDIEKTAFVVENNLYEFKRMAFGLCNAPATFQRLMNYVLRDVLGSKTLVYLDDVIIFSDTFENHLNDIREIFTLLKEANLKLKLNKCQFIKRSVNYLGHVISTDGIKPDPCKIDKIGNYKTPTSVDEVRSFLGLAGYYRRSIKNFGSIAKSPGRIHQNADFLSRLKVASIQPVPNNIKLICEKQLEYELCVAIKNYLEKGELNEENSQSKPEWAKEIEYFEIIEGTLYRREVPSKNIKEGDSRKFTSKYKGPYRVVKVHTNNTVDIADNSYVCQRTHVNRLKPLYETMLWKTEDCPSIEDQLDFENRFRKSIATKTTDIFENEIGPDIDNPDETFDSDALPFDTNFPTQEIDQRKLSQRTSPFHLIKIQKISCHPLKYAPMLQVSVILLQFLMTTPHKTLTRLRIHQQSPRTICQQKSRNTKMLLDDARKEIEENQFALLME</sequence>
<keyword evidence="6" id="KW-0378">Hydrolase</keyword>
<dbReference type="PROSITE" id="PS50878">
    <property type="entry name" value="RT_POL"/>
    <property type="match status" value="1"/>
</dbReference>
<protein>
    <recommendedName>
        <fullName evidence="8">Reverse transcriptase domain-containing protein</fullName>
    </recommendedName>
</protein>
<dbReference type="InterPro" id="IPR000477">
    <property type="entry name" value="RT_dom"/>
</dbReference>
<keyword evidence="3" id="KW-0548">Nucleotidyltransferase</keyword>
<evidence type="ECO:0000256" key="6">
    <source>
        <dbReference type="ARBA" id="ARBA00022801"/>
    </source>
</evidence>
<evidence type="ECO:0000256" key="2">
    <source>
        <dbReference type="ARBA" id="ARBA00022679"/>
    </source>
</evidence>
<dbReference type="PANTHER" id="PTHR24559">
    <property type="entry name" value="TRANSPOSON TY3-I GAG-POL POLYPROTEIN"/>
    <property type="match status" value="1"/>
</dbReference>
<dbReference type="GO" id="GO:0004519">
    <property type="term" value="F:endonuclease activity"/>
    <property type="evidence" value="ECO:0007669"/>
    <property type="project" value="UniProtKB-KW"/>
</dbReference>
<keyword evidence="7" id="KW-0695">RNA-directed DNA polymerase</keyword>
<evidence type="ECO:0000256" key="7">
    <source>
        <dbReference type="ARBA" id="ARBA00022918"/>
    </source>
</evidence>
<dbReference type="Gene3D" id="3.30.70.270">
    <property type="match status" value="2"/>
</dbReference>
<dbReference type="GO" id="GO:0008233">
    <property type="term" value="F:peptidase activity"/>
    <property type="evidence" value="ECO:0007669"/>
    <property type="project" value="UniProtKB-KW"/>
</dbReference>
<evidence type="ECO:0000256" key="5">
    <source>
        <dbReference type="ARBA" id="ARBA00022759"/>
    </source>
</evidence>
<organism evidence="9 10">
    <name type="scientific">Daphnia magna</name>
    <dbReference type="NCBI Taxonomy" id="35525"/>
    <lineage>
        <taxon>Eukaryota</taxon>
        <taxon>Metazoa</taxon>
        <taxon>Ecdysozoa</taxon>
        <taxon>Arthropoda</taxon>
        <taxon>Crustacea</taxon>
        <taxon>Branchiopoda</taxon>
        <taxon>Diplostraca</taxon>
        <taxon>Cladocera</taxon>
        <taxon>Anomopoda</taxon>
        <taxon>Daphniidae</taxon>
        <taxon>Daphnia</taxon>
    </lineage>
</organism>
<keyword evidence="1" id="KW-0645">Protease</keyword>
<dbReference type="PANTHER" id="PTHR24559:SF444">
    <property type="entry name" value="REVERSE TRANSCRIPTASE DOMAIN-CONTAINING PROTEIN"/>
    <property type="match status" value="1"/>
</dbReference>
<feature type="domain" description="Reverse transcriptase" evidence="8">
    <location>
        <begin position="2"/>
        <end position="181"/>
    </location>
</feature>
<dbReference type="EMBL" id="LRGB01000067">
    <property type="protein sequence ID" value="KZS21150.1"/>
    <property type="molecule type" value="Genomic_DNA"/>
</dbReference>
<comment type="caution">
    <text evidence="9">The sequence shown here is derived from an EMBL/GenBank/DDBJ whole genome shotgun (WGS) entry which is preliminary data.</text>
</comment>
<dbReference type="GO" id="GO:0003964">
    <property type="term" value="F:RNA-directed DNA polymerase activity"/>
    <property type="evidence" value="ECO:0007669"/>
    <property type="project" value="UniProtKB-KW"/>
</dbReference>
<evidence type="ECO:0000256" key="3">
    <source>
        <dbReference type="ARBA" id="ARBA00022695"/>
    </source>
</evidence>
<dbReference type="AlphaFoldDB" id="A0A162SB95"/>
<evidence type="ECO:0000313" key="9">
    <source>
        <dbReference type="EMBL" id="KZS21150.1"/>
    </source>
</evidence>
<proteinExistence type="predicted"/>
<evidence type="ECO:0000256" key="1">
    <source>
        <dbReference type="ARBA" id="ARBA00022670"/>
    </source>
</evidence>
<dbReference type="GO" id="GO:0006508">
    <property type="term" value="P:proteolysis"/>
    <property type="evidence" value="ECO:0007669"/>
    <property type="project" value="UniProtKB-KW"/>
</dbReference>
<dbReference type="SUPFAM" id="SSF56672">
    <property type="entry name" value="DNA/RNA polymerases"/>
    <property type="match status" value="1"/>
</dbReference>
<dbReference type="CDD" id="cd01647">
    <property type="entry name" value="RT_LTR"/>
    <property type="match status" value="1"/>
</dbReference>
<dbReference type="InterPro" id="IPR053134">
    <property type="entry name" value="RNA-dir_DNA_polymerase"/>
</dbReference>
<keyword evidence="10" id="KW-1185">Reference proteome</keyword>
<reference evidence="9 10" key="1">
    <citation type="submission" date="2016-03" db="EMBL/GenBank/DDBJ databases">
        <title>EvidentialGene: Evidence-directed Construction of Genes on Genomes.</title>
        <authorList>
            <person name="Gilbert D.G."/>
            <person name="Choi J.-H."/>
            <person name="Mockaitis K."/>
            <person name="Colbourne J."/>
            <person name="Pfrender M."/>
        </authorList>
    </citation>
    <scope>NUCLEOTIDE SEQUENCE [LARGE SCALE GENOMIC DNA]</scope>
    <source>
        <strain evidence="9 10">Xinb3</strain>
        <tissue evidence="9">Complete organism</tissue>
    </source>
</reference>
<dbReference type="STRING" id="35525.A0A162SB95"/>
<evidence type="ECO:0000313" key="10">
    <source>
        <dbReference type="Proteomes" id="UP000076858"/>
    </source>
</evidence>
<dbReference type="InterPro" id="IPR043128">
    <property type="entry name" value="Rev_trsase/Diguanyl_cyclase"/>
</dbReference>
<dbReference type="Gene3D" id="3.10.10.10">
    <property type="entry name" value="HIV Type 1 Reverse Transcriptase, subunit A, domain 1"/>
    <property type="match status" value="1"/>
</dbReference>
<dbReference type="OrthoDB" id="6382339at2759"/>
<evidence type="ECO:0000256" key="4">
    <source>
        <dbReference type="ARBA" id="ARBA00022722"/>
    </source>
</evidence>
<evidence type="ECO:0000259" key="8">
    <source>
        <dbReference type="PROSITE" id="PS50878"/>
    </source>
</evidence>
<accession>A0A162SB95</accession>
<keyword evidence="4" id="KW-0540">Nuclease</keyword>
<dbReference type="FunFam" id="3.10.10.10:FF:000007">
    <property type="entry name" value="Retrovirus-related Pol polyprotein from transposon 17.6-like Protein"/>
    <property type="match status" value="1"/>
</dbReference>
<dbReference type="InterPro" id="IPR043502">
    <property type="entry name" value="DNA/RNA_pol_sf"/>
</dbReference>